<protein>
    <submittedName>
        <fullName evidence="1">Uncharacterized protein</fullName>
    </submittedName>
</protein>
<dbReference type="EMBL" id="AP025183">
    <property type="protein sequence ID" value="BDB53516.1"/>
    <property type="molecule type" value="Genomic_DNA"/>
</dbReference>
<gene>
    <name evidence="1" type="ORF">GENT11_18280</name>
</gene>
<reference evidence="1 2" key="2">
    <citation type="journal article" date="2022" name="Microorganisms">
        <title>Complete Genome Sequences of Two Flavobacterium ammonificans Strains and a Flavobacterium ammoniigenes Strain of Ammonifying Bacterioplankton Isolated from Surface River Water.</title>
        <authorList>
            <person name="Suda W."/>
            <person name="Ogata Y."/>
            <person name="Shindo C."/>
            <person name="Watanabe K."/>
        </authorList>
    </citation>
    <scope>NUCLEOTIDE SEQUENCE [LARGE SCALE GENOMIC DNA]</scope>
    <source>
        <strain evidence="1 2">GENT11</strain>
    </source>
</reference>
<organism evidence="1 2">
    <name type="scientific">Flavobacterium ammonificans</name>
    <dbReference type="NCBI Taxonomy" id="1751056"/>
    <lineage>
        <taxon>Bacteria</taxon>
        <taxon>Pseudomonadati</taxon>
        <taxon>Bacteroidota</taxon>
        <taxon>Flavobacteriia</taxon>
        <taxon>Flavobacteriales</taxon>
        <taxon>Flavobacteriaceae</taxon>
        <taxon>Flavobacterium</taxon>
    </lineage>
</organism>
<dbReference type="Proteomes" id="UP001319865">
    <property type="component" value="Chromosome"/>
</dbReference>
<evidence type="ECO:0000313" key="1">
    <source>
        <dbReference type="EMBL" id="BDB53516.1"/>
    </source>
</evidence>
<accession>A0ABN6KWI1</accession>
<keyword evidence="2" id="KW-1185">Reference proteome</keyword>
<evidence type="ECO:0000313" key="2">
    <source>
        <dbReference type="Proteomes" id="UP001319865"/>
    </source>
</evidence>
<sequence>MGNQKKIGFNTLRRFFGFLKSTTPNSNTLNTLSVFVGYKNYSAYQKEYLRDQDWFVWTQTIKIELSDSITKEDLEWLERQQKTDDYHIKIASIIKTFVYKKKHNVLNQFFDERIFQFDEANQLKLAANICLLFRSLDKKEINQIIQKITSNKTFRENILHWFVDYSYFNGYYGSFIKEAKKYAQVESHEALFYDLILNYNHYLSYGTNLIPIELNRIRPDFFSVLQGRCYAYNLLYYNKRNDEIKYEQTWKDLLKKINQSGQVNLFTIEIFPALLFLKDFEKTTFLIKNYYEELLTIENWSGYPSQAMILLTQTLHLIRENKIKEAKIGFDLIDLSKFSLSYSDYIKLFYLLAKYQLAIALSLNEEKLNEIQTEYESIVDQTGFKRFSVDFLKHYLITSDLS</sequence>
<dbReference type="RefSeq" id="WP_229329779.1">
    <property type="nucleotide sequence ID" value="NZ_AP025183.1"/>
</dbReference>
<reference evidence="1 2" key="1">
    <citation type="journal article" date="2022" name="Int. J. Syst. Evol. Microbiol.">
        <title>Flavobacterium ammonificans sp. nov. and Flavobacterium ammoniigenes sp. nov., ammonifying bacteria isolated from surface river water.</title>
        <authorList>
            <person name="Watanabe K."/>
            <person name="Kitamura T."/>
            <person name="Ogata Y."/>
            <person name="Shindo C."/>
            <person name="Suda W."/>
        </authorList>
    </citation>
    <scope>NUCLEOTIDE SEQUENCE [LARGE SCALE GENOMIC DNA]</scope>
    <source>
        <strain evidence="1 2">GENT11</strain>
    </source>
</reference>
<name>A0ABN6KWI1_9FLAO</name>
<proteinExistence type="predicted"/>